<sequence length="226" mass="25703">MNLRQRMVDEIKKNYGLDSPQVLSVMLQIPREKFVAKLKRVFAYRDGPVDIGYGQTISQPYTVAFMTHLLVSDKASLRLRRKGKVISGKIKNWRVLEIGTGSGYQAAILSKLVRQVYTVEIIPQLAEKAKRTLRKLRFNNVFVKSGSGEWGWSEYAPYDAIMVTAGLTEKVPQEIFEQLKVGGVLIAPIGKGYDKVMTRYNKLKNGKTKKREFGIFHFVPFVGEKN</sequence>
<evidence type="ECO:0000256" key="3">
    <source>
        <dbReference type="ARBA" id="ARBA00011890"/>
    </source>
</evidence>
<dbReference type="CDD" id="cd02440">
    <property type="entry name" value="AdoMet_MTases"/>
    <property type="match status" value="1"/>
</dbReference>
<dbReference type="InterPro" id="IPR029063">
    <property type="entry name" value="SAM-dependent_MTases_sf"/>
</dbReference>
<name>A0A1F7XAT0_9BACT</name>
<protein>
    <recommendedName>
        <fullName evidence="4 9">Protein-L-isoaspartate O-methyltransferase</fullName>
        <ecNumber evidence="3 9">2.1.1.77</ecNumber>
    </recommendedName>
</protein>
<evidence type="ECO:0000256" key="6">
    <source>
        <dbReference type="ARBA" id="ARBA00022603"/>
    </source>
</evidence>
<evidence type="ECO:0000256" key="9">
    <source>
        <dbReference type="NCBIfam" id="TIGR00080"/>
    </source>
</evidence>
<dbReference type="GO" id="GO:0005737">
    <property type="term" value="C:cytoplasm"/>
    <property type="evidence" value="ECO:0007669"/>
    <property type="project" value="UniProtKB-SubCell"/>
</dbReference>
<dbReference type="Gene3D" id="3.40.50.150">
    <property type="entry name" value="Vaccinia Virus protein VP39"/>
    <property type="match status" value="1"/>
</dbReference>
<evidence type="ECO:0000256" key="7">
    <source>
        <dbReference type="ARBA" id="ARBA00022679"/>
    </source>
</evidence>
<evidence type="ECO:0000256" key="1">
    <source>
        <dbReference type="ARBA" id="ARBA00004496"/>
    </source>
</evidence>
<proteinExistence type="inferred from homology"/>
<keyword evidence="7 10" id="KW-0808">Transferase</keyword>
<dbReference type="PANTHER" id="PTHR11579:SF0">
    <property type="entry name" value="PROTEIN-L-ISOASPARTATE(D-ASPARTATE) O-METHYLTRANSFERASE"/>
    <property type="match status" value="1"/>
</dbReference>
<evidence type="ECO:0000256" key="8">
    <source>
        <dbReference type="ARBA" id="ARBA00022691"/>
    </source>
</evidence>
<dbReference type="InterPro" id="IPR000682">
    <property type="entry name" value="PCMT"/>
</dbReference>
<dbReference type="Pfam" id="PF01135">
    <property type="entry name" value="PCMT"/>
    <property type="match status" value="1"/>
</dbReference>
<dbReference type="EC" id="2.1.1.77" evidence="3 9"/>
<evidence type="ECO:0000313" key="10">
    <source>
        <dbReference type="EMBL" id="OGM12126.1"/>
    </source>
</evidence>
<dbReference type="Proteomes" id="UP000177053">
    <property type="component" value="Unassembled WGS sequence"/>
</dbReference>
<evidence type="ECO:0000313" key="11">
    <source>
        <dbReference type="Proteomes" id="UP000177053"/>
    </source>
</evidence>
<dbReference type="GO" id="GO:0030091">
    <property type="term" value="P:protein repair"/>
    <property type="evidence" value="ECO:0007669"/>
    <property type="project" value="UniProtKB-UniRule"/>
</dbReference>
<comment type="similarity">
    <text evidence="2">Belongs to the methyltransferase superfamily. L-isoaspartyl/D-aspartyl protein methyltransferase family.</text>
</comment>
<keyword evidence="5" id="KW-0963">Cytoplasm</keyword>
<dbReference type="NCBIfam" id="TIGR00080">
    <property type="entry name" value="pimt"/>
    <property type="match status" value="1"/>
</dbReference>
<evidence type="ECO:0000256" key="2">
    <source>
        <dbReference type="ARBA" id="ARBA00005369"/>
    </source>
</evidence>
<evidence type="ECO:0000256" key="4">
    <source>
        <dbReference type="ARBA" id="ARBA00013346"/>
    </source>
</evidence>
<comment type="caution">
    <text evidence="10">The sequence shown here is derived from an EMBL/GenBank/DDBJ whole genome shotgun (WGS) entry which is preliminary data.</text>
</comment>
<dbReference type="EMBL" id="MGFS01000003">
    <property type="protein sequence ID" value="OGM12126.1"/>
    <property type="molecule type" value="Genomic_DNA"/>
</dbReference>
<dbReference type="GO" id="GO:0004719">
    <property type="term" value="F:protein-L-isoaspartate (D-aspartate) O-methyltransferase activity"/>
    <property type="evidence" value="ECO:0007669"/>
    <property type="project" value="UniProtKB-UniRule"/>
</dbReference>
<accession>A0A1F7XAT0</accession>
<gene>
    <name evidence="10" type="ORF">A2Z22_03485</name>
</gene>
<dbReference type="AlphaFoldDB" id="A0A1F7XAT0"/>
<keyword evidence="8" id="KW-0949">S-adenosyl-L-methionine</keyword>
<evidence type="ECO:0000256" key="5">
    <source>
        <dbReference type="ARBA" id="ARBA00022490"/>
    </source>
</evidence>
<comment type="subcellular location">
    <subcellularLocation>
        <location evidence="1">Cytoplasm</location>
    </subcellularLocation>
</comment>
<keyword evidence="6 10" id="KW-0489">Methyltransferase</keyword>
<dbReference type="PANTHER" id="PTHR11579">
    <property type="entry name" value="PROTEIN-L-ISOASPARTATE O-METHYLTRANSFERASE"/>
    <property type="match status" value="1"/>
</dbReference>
<dbReference type="GO" id="GO:0032259">
    <property type="term" value="P:methylation"/>
    <property type="evidence" value="ECO:0007669"/>
    <property type="project" value="UniProtKB-KW"/>
</dbReference>
<reference evidence="10 11" key="1">
    <citation type="journal article" date="2016" name="Nat. Commun.">
        <title>Thousands of microbial genomes shed light on interconnected biogeochemical processes in an aquifer system.</title>
        <authorList>
            <person name="Anantharaman K."/>
            <person name="Brown C.T."/>
            <person name="Hug L.A."/>
            <person name="Sharon I."/>
            <person name="Castelle C.J."/>
            <person name="Probst A.J."/>
            <person name="Thomas B.C."/>
            <person name="Singh A."/>
            <person name="Wilkins M.J."/>
            <person name="Karaoz U."/>
            <person name="Brodie E.L."/>
            <person name="Williams K.H."/>
            <person name="Hubbard S.S."/>
            <person name="Banfield J.F."/>
        </authorList>
    </citation>
    <scope>NUCLEOTIDE SEQUENCE [LARGE SCALE GENOMIC DNA]</scope>
</reference>
<organism evidence="10 11">
    <name type="scientific">Candidatus Woesebacteria bacterium RBG_16_34_12</name>
    <dbReference type="NCBI Taxonomy" id="1802480"/>
    <lineage>
        <taxon>Bacteria</taxon>
        <taxon>Candidatus Woeseibacteriota</taxon>
    </lineage>
</organism>
<dbReference type="SUPFAM" id="SSF53335">
    <property type="entry name" value="S-adenosyl-L-methionine-dependent methyltransferases"/>
    <property type="match status" value="1"/>
</dbReference>